<dbReference type="GO" id="GO:0050660">
    <property type="term" value="F:flavin adenine dinucleotide binding"/>
    <property type="evidence" value="ECO:0007669"/>
    <property type="project" value="InterPro"/>
</dbReference>
<keyword evidence="3" id="KW-1185">Reference proteome</keyword>
<dbReference type="GO" id="GO:0050661">
    <property type="term" value="F:NADP binding"/>
    <property type="evidence" value="ECO:0007669"/>
    <property type="project" value="InterPro"/>
</dbReference>
<dbReference type="PANTHER" id="PTHR43539">
    <property type="entry name" value="FLAVIN-BINDING MONOOXYGENASE-LIKE PROTEIN (AFU_ORTHOLOGUE AFUA_4G09220)"/>
    <property type="match status" value="1"/>
</dbReference>
<dbReference type="AlphaFoldDB" id="A0AA51N8I6"/>
<dbReference type="PIRSF" id="PIRSF000332">
    <property type="entry name" value="FMO"/>
    <property type="match status" value="1"/>
</dbReference>
<reference evidence="2" key="1">
    <citation type="submission" date="2023-08" db="EMBL/GenBank/DDBJ databases">
        <title>Comparative genomics and taxonomic characterization of three novel marine species of genus Marivirga.</title>
        <authorList>
            <person name="Muhammad N."/>
            <person name="Kim S.-G."/>
        </authorList>
    </citation>
    <scope>NUCLEOTIDE SEQUENCE [LARGE SCALE GENOMIC DNA]</scope>
    <source>
        <strain evidence="2">ABR2-2</strain>
    </source>
</reference>
<gene>
    <name evidence="2" type="ORF">QYS48_07715</name>
</gene>
<keyword evidence="1" id="KW-0560">Oxidoreductase</keyword>
<evidence type="ECO:0000256" key="1">
    <source>
        <dbReference type="ARBA" id="ARBA00023002"/>
    </source>
</evidence>
<organism evidence="2 3">
    <name type="scientific">Marivirga arenosa</name>
    <dbReference type="NCBI Taxonomy" id="3059076"/>
    <lineage>
        <taxon>Bacteria</taxon>
        <taxon>Pseudomonadati</taxon>
        <taxon>Bacteroidota</taxon>
        <taxon>Cytophagia</taxon>
        <taxon>Cytophagales</taxon>
        <taxon>Marivirgaceae</taxon>
        <taxon>Marivirga</taxon>
    </lineage>
</organism>
<proteinExistence type="predicted"/>
<dbReference type="InterPro" id="IPR000960">
    <property type="entry name" value="Flavin_mOase"/>
</dbReference>
<protein>
    <submittedName>
        <fullName evidence="2">ArsO family NAD(P)H-dependent flavin-containing monooxygenase</fullName>
    </submittedName>
</protein>
<evidence type="ECO:0000313" key="2">
    <source>
        <dbReference type="EMBL" id="WMN07690.1"/>
    </source>
</evidence>
<dbReference type="PANTHER" id="PTHR43539:SF78">
    <property type="entry name" value="FLAVIN-CONTAINING MONOOXYGENASE"/>
    <property type="match status" value="1"/>
</dbReference>
<dbReference type="RefSeq" id="WP_308357893.1">
    <property type="nucleotide sequence ID" value="NZ_CP129970.2"/>
</dbReference>
<dbReference type="PRINTS" id="PR00469">
    <property type="entry name" value="PNDRDTASEII"/>
</dbReference>
<dbReference type="NCBIfam" id="NF040505">
    <property type="entry name" value="ArsO_flavin_mono"/>
    <property type="match status" value="1"/>
</dbReference>
<dbReference type="EMBL" id="CP129970">
    <property type="protein sequence ID" value="WMN07690.1"/>
    <property type="molecule type" value="Genomic_DNA"/>
</dbReference>
<dbReference type="InterPro" id="IPR036188">
    <property type="entry name" value="FAD/NAD-bd_sf"/>
</dbReference>
<keyword evidence="2" id="KW-0503">Monooxygenase</keyword>
<sequence>MDDLHNYSDSTYDVIVIGGGQSGLACGYYLRRTDLRYLIIDDQPKCGGAWQNAWDSLTLFSPSEHSSLPGWLMPKSENEFPVKNEVIQYLCQYEERYKLNIKRPIKVLNVAKKGNIYTITTNKGIIESRAIVSATGRWSKPFIPEIEGLHRFNGQQIHSAHYKTPKDFKNKKVLVVGEGNSGAQILSEVSKLARVKWATNKEPSFLPDDVDGRVLFDQATAKYYAEKKGIKWSNEKYNLGNIVMLPSVKEGRNRGVLQSAGTISYFNENGVVWKSGKEESFDVIIWCTGFKYATDFLRNVIDLDEKGQVKTKTTPSVDEKSIWFVGYGSWTGFASATLIGVGRSARSTIKEIQSYIGNL</sequence>
<accession>A0AA51N8I6</accession>
<dbReference type="GO" id="GO:0004497">
    <property type="term" value="F:monooxygenase activity"/>
    <property type="evidence" value="ECO:0007669"/>
    <property type="project" value="UniProtKB-KW"/>
</dbReference>
<dbReference type="Proteomes" id="UP001244443">
    <property type="component" value="Chromosome"/>
</dbReference>
<dbReference type="PRINTS" id="PR00368">
    <property type="entry name" value="FADPNR"/>
</dbReference>
<name>A0AA51N8I6_9BACT</name>
<dbReference type="InterPro" id="IPR050982">
    <property type="entry name" value="Auxin_biosynth/cation_transpt"/>
</dbReference>
<dbReference type="Gene3D" id="3.50.50.60">
    <property type="entry name" value="FAD/NAD(P)-binding domain"/>
    <property type="match status" value="1"/>
</dbReference>
<dbReference type="SUPFAM" id="SSF51905">
    <property type="entry name" value="FAD/NAD(P)-binding domain"/>
    <property type="match status" value="3"/>
</dbReference>
<dbReference type="Pfam" id="PF13738">
    <property type="entry name" value="Pyr_redox_3"/>
    <property type="match status" value="1"/>
</dbReference>
<evidence type="ECO:0000313" key="3">
    <source>
        <dbReference type="Proteomes" id="UP001244443"/>
    </source>
</evidence>